<name>A0ABM4R732_BOSIN</name>
<dbReference type="RefSeq" id="XP_070631360.1">
    <property type="nucleotide sequence ID" value="XM_070775259.1"/>
</dbReference>
<dbReference type="GeneID" id="109575654"/>
<accession>A0ABM4R732</accession>
<gene>
    <name evidence="3" type="primary">LOC109575654</name>
</gene>
<organism evidence="2 3">
    <name type="scientific">Bos indicus</name>
    <name type="common">Zebu</name>
    <dbReference type="NCBI Taxonomy" id="9915"/>
    <lineage>
        <taxon>Eukaryota</taxon>
        <taxon>Metazoa</taxon>
        <taxon>Chordata</taxon>
        <taxon>Craniata</taxon>
        <taxon>Vertebrata</taxon>
        <taxon>Euteleostomi</taxon>
        <taxon>Mammalia</taxon>
        <taxon>Eutheria</taxon>
        <taxon>Laurasiatheria</taxon>
        <taxon>Artiodactyla</taxon>
        <taxon>Ruminantia</taxon>
        <taxon>Pecora</taxon>
        <taxon>Bovidae</taxon>
        <taxon>Bovinae</taxon>
        <taxon>Bos</taxon>
    </lineage>
</organism>
<sequence>MSARRWWRSGQSQGQRLPRGLPTCQVWPWPQQTQGQAQVAEPPSRPSTLPMPRGASRPGPRKRGLSGPKRRTLGCTLRSSWISPGPDHHVAREIAQLSCFLSTSAGQERQSLPEPRPVPVLFFTTVRFTFPGAPGDSSRGYLSTVPPQQRPDLPLVSQPCAWCVFCQHFSGTRKDQACKNQGVYELDSVIPAAAAAAAASL</sequence>
<feature type="region of interest" description="Disordered" evidence="1">
    <location>
        <begin position="1"/>
        <end position="70"/>
    </location>
</feature>
<evidence type="ECO:0000313" key="2">
    <source>
        <dbReference type="Proteomes" id="UP001652663"/>
    </source>
</evidence>
<evidence type="ECO:0000256" key="1">
    <source>
        <dbReference type="SAM" id="MobiDB-lite"/>
    </source>
</evidence>
<reference evidence="3" key="1">
    <citation type="submission" date="2025-08" db="UniProtKB">
        <authorList>
            <consortium name="RefSeq"/>
        </authorList>
    </citation>
    <scope>IDENTIFICATION</scope>
    <source>
        <tissue evidence="3">Blood</tissue>
    </source>
</reference>
<keyword evidence="2" id="KW-1185">Reference proteome</keyword>
<evidence type="ECO:0000313" key="3">
    <source>
        <dbReference type="RefSeq" id="XP_070631360.1"/>
    </source>
</evidence>
<protein>
    <submittedName>
        <fullName evidence="3">Uncharacterized protein isoform X1</fullName>
    </submittedName>
</protein>
<proteinExistence type="predicted"/>
<feature type="compositionally biased region" description="Basic residues" evidence="1">
    <location>
        <begin position="59"/>
        <end position="70"/>
    </location>
</feature>
<dbReference type="Proteomes" id="UP001652663">
    <property type="component" value="Chromosome 21"/>
</dbReference>